<organism evidence="2 3">
    <name type="scientific">Leptospirillum ferriphilum YSK</name>
    <dbReference type="NCBI Taxonomy" id="1441628"/>
    <lineage>
        <taxon>Bacteria</taxon>
        <taxon>Pseudomonadati</taxon>
        <taxon>Nitrospirota</taxon>
        <taxon>Nitrospiria</taxon>
        <taxon>Nitrospirales</taxon>
        <taxon>Nitrospiraceae</taxon>
        <taxon>Leptospirillum</taxon>
    </lineage>
</organism>
<keyword evidence="1" id="KW-0812">Transmembrane</keyword>
<reference evidence="3" key="1">
    <citation type="submission" date="2014-02" db="EMBL/GenBank/DDBJ databases">
        <title>Complete genome sequence and comparative genomic analysis of the nitrogen-fixing bacterium Leptospirillum ferriphilum YSK.</title>
        <authorList>
            <person name="Guo X."/>
            <person name="Yin H."/>
            <person name="Liang Y."/>
            <person name="Hu Q."/>
            <person name="Ma L."/>
            <person name="Xiao Y."/>
            <person name="Zhang X."/>
            <person name="Qiu G."/>
            <person name="Liu X."/>
        </authorList>
    </citation>
    <scope>NUCLEOTIDE SEQUENCE [LARGE SCALE GENOMIC DNA]</scope>
    <source>
        <strain evidence="3">YSK</strain>
    </source>
</reference>
<dbReference type="KEGG" id="lfp:Y981_06520"/>
<keyword evidence="1" id="KW-0472">Membrane</keyword>
<feature type="transmembrane region" description="Helical" evidence="1">
    <location>
        <begin position="15"/>
        <end position="36"/>
    </location>
</feature>
<reference evidence="2 3" key="2">
    <citation type="journal article" date="2015" name="Biomed. Res. Int.">
        <title>Effects of Arsenite Resistance on the Growth and Functional Gene Expression of Leptospirillum ferriphilum and Acidithiobacillus thiooxidans in Pure Culture and Coculture.</title>
        <authorList>
            <person name="Jiang H."/>
            <person name="Liang Y."/>
            <person name="Yin H."/>
            <person name="Xiao Y."/>
            <person name="Guo X."/>
            <person name="Xu Y."/>
            <person name="Hu Q."/>
            <person name="Liu H."/>
            <person name="Liu X."/>
        </authorList>
    </citation>
    <scope>NUCLEOTIDE SEQUENCE [LARGE SCALE GENOMIC DNA]</scope>
    <source>
        <strain evidence="2 3">YSK</strain>
    </source>
</reference>
<proteinExistence type="predicted"/>
<keyword evidence="1" id="KW-1133">Transmembrane helix</keyword>
<evidence type="ECO:0000313" key="2">
    <source>
        <dbReference type="EMBL" id="AIA31722.1"/>
    </source>
</evidence>
<accession>A0A059Y2L0</accession>
<dbReference type="AlphaFoldDB" id="A0A059Y2L0"/>
<dbReference type="HOGENOM" id="CLU_2206752_0_0_0"/>
<evidence type="ECO:0000256" key="1">
    <source>
        <dbReference type="SAM" id="Phobius"/>
    </source>
</evidence>
<dbReference type="EMBL" id="CP007243">
    <property type="protein sequence ID" value="AIA31722.1"/>
    <property type="molecule type" value="Genomic_DNA"/>
</dbReference>
<protein>
    <submittedName>
        <fullName evidence="2">Uncharacterized protein</fullName>
    </submittedName>
</protein>
<sequence>MISLSFSGSQKLKNISGFLLYMIFSFLFYIFIFSVFEEIFSFFPTIPELQGALRAGLFTFSRGGLFGEPESPYDVPYTNSTGLMGNRKKSFLLTPSPDLVTGFLKSV</sequence>
<name>A0A059Y2L0_9BACT</name>
<evidence type="ECO:0000313" key="3">
    <source>
        <dbReference type="Proteomes" id="UP000027059"/>
    </source>
</evidence>
<dbReference type="Proteomes" id="UP000027059">
    <property type="component" value="Chromosome"/>
</dbReference>
<keyword evidence="3" id="KW-1185">Reference proteome</keyword>
<gene>
    <name evidence="2" type="ORF">Y981_06520</name>
</gene>